<evidence type="ECO:0000313" key="2">
    <source>
        <dbReference type="Proteomes" id="UP001595557"/>
    </source>
</evidence>
<keyword evidence="2" id="KW-1185">Reference proteome</keyword>
<gene>
    <name evidence="1" type="ORF">ACFOD7_11665</name>
</gene>
<evidence type="ECO:0000313" key="1">
    <source>
        <dbReference type="EMBL" id="MFC3168706.1"/>
    </source>
</evidence>
<name>A0ABV7IG29_9RHOB</name>
<comment type="caution">
    <text evidence="1">The sequence shown here is derived from an EMBL/GenBank/DDBJ whole genome shotgun (WGS) entry which is preliminary data.</text>
</comment>
<organism evidence="1 2">
    <name type="scientific">Paracoccus fontiphilus</name>
    <dbReference type="NCBI Taxonomy" id="1815556"/>
    <lineage>
        <taxon>Bacteria</taxon>
        <taxon>Pseudomonadati</taxon>
        <taxon>Pseudomonadota</taxon>
        <taxon>Alphaproteobacteria</taxon>
        <taxon>Rhodobacterales</taxon>
        <taxon>Paracoccaceae</taxon>
        <taxon>Paracoccus</taxon>
    </lineage>
</organism>
<accession>A0ABV7IG29</accession>
<proteinExistence type="predicted"/>
<dbReference type="RefSeq" id="WP_207471096.1">
    <property type="nucleotide sequence ID" value="NZ_JAFNAW010000061.1"/>
</dbReference>
<reference evidence="2" key="1">
    <citation type="journal article" date="2019" name="Int. J. Syst. Evol. Microbiol.">
        <title>The Global Catalogue of Microorganisms (GCM) 10K type strain sequencing project: providing services to taxonomists for standard genome sequencing and annotation.</title>
        <authorList>
            <consortium name="The Broad Institute Genomics Platform"/>
            <consortium name="The Broad Institute Genome Sequencing Center for Infectious Disease"/>
            <person name="Wu L."/>
            <person name="Ma J."/>
        </authorList>
    </citation>
    <scope>NUCLEOTIDE SEQUENCE [LARGE SCALE GENOMIC DNA]</scope>
    <source>
        <strain evidence="2">KCTC 52239</strain>
    </source>
</reference>
<dbReference type="EMBL" id="JBHRTE010000046">
    <property type="protein sequence ID" value="MFC3168706.1"/>
    <property type="molecule type" value="Genomic_DNA"/>
</dbReference>
<dbReference type="Proteomes" id="UP001595557">
    <property type="component" value="Unassembled WGS sequence"/>
</dbReference>
<protein>
    <submittedName>
        <fullName evidence="1">Uncharacterized protein</fullName>
    </submittedName>
</protein>
<sequence length="267" mass="29258">MPFTTSNCEDTMTAHTVDLANEAKTEILRLFSRHQALTDQADKHIETGDQDEDGQRFASEIADLEEKMMALPSTCAADFAAKAIAVSGRGQIVPNWDQDPLWIEARALVEQGATPTIPATRHERLKFAAATLGIDLPDNLTPDLLAEDAAPQTEVLKFCAASGVSLDFIYMGDIRPMLRGTFARRFDHHRHQAKPRTDAAAEEITNYLDGLQRKAVKARALLEAIGALGDEPDEEDTLFEVIDTATRLLSSMDRELDAISRPAALGS</sequence>